<evidence type="ECO:0000256" key="2">
    <source>
        <dbReference type="ARBA" id="ARBA00006448"/>
    </source>
</evidence>
<evidence type="ECO:0000313" key="10">
    <source>
        <dbReference type="Proteomes" id="UP001142592"/>
    </source>
</evidence>
<evidence type="ECO:0000256" key="5">
    <source>
        <dbReference type="ARBA" id="ARBA00022989"/>
    </source>
</evidence>
<comment type="caution">
    <text evidence="9">The sequence shown here is derived from an EMBL/GenBank/DDBJ whole genome shotgun (WGS) entry which is preliminary data.</text>
</comment>
<gene>
    <name evidence="9" type="ORF">OQZ29_12730</name>
</gene>
<dbReference type="Gene3D" id="3.30.240.20">
    <property type="entry name" value="bsu07140 like domains"/>
    <property type="match status" value="1"/>
</dbReference>
<protein>
    <submittedName>
        <fullName evidence="9">DUF421 domain-containing protein</fullName>
    </submittedName>
</protein>
<evidence type="ECO:0000259" key="8">
    <source>
        <dbReference type="Pfam" id="PF04239"/>
    </source>
</evidence>
<proteinExistence type="inferred from homology"/>
<dbReference type="Pfam" id="PF04239">
    <property type="entry name" value="DUF421"/>
    <property type="match status" value="1"/>
</dbReference>
<keyword evidence="5 7" id="KW-1133">Transmembrane helix</keyword>
<dbReference type="RefSeq" id="WP_010603151.1">
    <property type="nucleotide sequence ID" value="NZ_JAPJUH010000003.1"/>
</dbReference>
<keyword evidence="6 7" id="KW-0472">Membrane</keyword>
<evidence type="ECO:0000256" key="3">
    <source>
        <dbReference type="ARBA" id="ARBA00022475"/>
    </source>
</evidence>
<evidence type="ECO:0000256" key="1">
    <source>
        <dbReference type="ARBA" id="ARBA00004651"/>
    </source>
</evidence>
<accession>A0A9X3IA30</accession>
<keyword evidence="3" id="KW-1003">Cell membrane</keyword>
<feature type="domain" description="YetF C-terminal" evidence="8">
    <location>
        <begin position="98"/>
        <end position="167"/>
    </location>
</feature>
<dbReference type="AlphaFoldDB" id="A0A9X3IA30"/>
<dbReference type="Proteomes" id="UP001142592">
    <property type="component" value="Unassembled WGS sequence"/>
</dbReference>
<sequence>MILNIDWKNFFIGEENWEFMLEIALRTFIMYFIILIGLRLLGKRGVRQLSVFELVVIISLGSAAGDPMFYKEIGLLVPVIIFFIIVGAYRLTTYLTAKNEKLDDLIEGKCVYLIKDGRFNTEEFKKEALAQDEFFAEMRQQSISHLGQVETAILETSGTLSIYFYPDEKVRHGLPILPALFADKTKTPSPDQHYACAFCGNVDHVETKAPLKCGICGHDEWVIAIDNYRVK</sequence>
<feature type="transmembrane region" description="Helical" evidence="7">
    <location>
        <begin position="49"/>
        <end position="69"/>
    </location>
</feature>
<comment type="subcellular location">
    <subcellularLocation>
        <location evidence="1">Cell membrane</location>
        <topology evidence="1">Multi-pass membrane protein</topology>
    </subcellularLocation>
</comment>
<keyword evidence="4 7" id="KW-0812">Transmembrane</keyword>
<reference evidence="9" key="1">
    <citation type="submission" date="2022-11" db="EMBL/GenBank/DDBJ databases">
        <authorList>
            <person name="Graham C."/>
            <person name="Newman J.D."/>
        </authorList>
    </citation>
    <scope>NUCLEOTIDE SEQUENCE</scope>
    <source>
        <strain evidence="9">DSM 19486</strain>
    </source>
</reference>
<comment type="similarity">
    <text evidence="2">Belongs to the UPF0702 family.</text>
</comment>
<dbReference type="GO" id="GO:0005886">
    <property type="term" value="C:plasma membrane"/>
    <property type="evidence" value="ECO:0007669"/>
    <property type="project" value="UniProtKB-SubCell"/>
</dbReference>
<keyword evidence="10" id="KW-1185">Reference proteome</keyword>
<dbReference type="InterPro" id="IPR023090">
    <property type="entry name" value="UPF0702_alpha/beta_dom_sf"/>
</dbReference>
<evidence type="ECO:0000256" key="7">
    <source>
        <dbReference type="SAM" id="Phobius"/>
    </source>
</evidence>
<dbReference type="EMBL" id="JAPJUH010000003">
    <property type="protein sequence ID" value="MCX3265619.1"/>
    <property type="molecule type" value="Genomic_DNA"/>
</dbReference>
<evidence type="ECO:0000256" key="4">
    <source>
        <dbReference type="ARBA" id="ARBA00022692"/>
    </source>
</evidence>
<organism evidence="9 10">
    <name type="scientific">Pedobacter agri</name>
    <dbReference type="NCBI Taxonomy" id="454586"/>
    <lineage>
        <taxon>Bacteria</taxon>
        <taxon>Pseudomonadati</taxon>
        <taxon>Bacteroidota</taxon>
        <taxon>Sphingobacteriia</taxon>
        <taxon>Sphingobacteriales</taxon>
        <taxon>Sphingobacteriaceae</taxon>
        <taxon>Pedobacter</taxon>
    </lineage>
</organism>
<dbReference type="PANTHER" id="PTHR34582:SF6">
    <property type="entry name" value="UPF0702 TRANSMEMBRANE PROTEIN YCAP"/>
    <property type="match status" value="1"/>
</dbReference>
<name>A0A9X3IA30_9SPHI</name>
<evidence type="ECO:0000256" key="6">
    <source>
        <dbReference type="ARBA" id="ARBA00023136"/>
    </source>
</evidence>
<feature type="transmembrane region" description="Helical" evidence="7">
    <location>
        <begin position="23"/>
        <end position="42"/>
    </location>
</feature>
<dbReference type="InterPro" id="IPR007353">
    <property type="entry name" value="DUF421"/>
</dbReference>
<dbReference type="PANTHER" id="PTHR34582">
    <property type="entry name" value="UPF0702 TRANSMEMBRANE PROTEIN YCAP"/>
    <property type="match status" value="1"/>
</dbReference>
<evidence type="ECO:0000313" key="9">
    <source>
        <dbReference type="EMBL" id="MCX3265619.1"/>
    </source>
</evidence>
<feature type="transmembrane region" description="Helical" evidence="7">
    <location>
        <begin position="75"/>
        <end position="92"/>
    </location>
</feature>